<dbReference type="Proteomes" id="UP000288859">
    <property type="component" value="Unassembled WGS sequence"/>
</dbReference>
<feature type="region of interest" description="Disordered" evidence="1">
    <location>
        <begin position="1"/>
        <end position="87"/>
    </location>
</feature>
<feature type="region of interest" description="Disordered" evidence="1">
    <location>
        <begin position="541"/>
        <end position="570"/>
    </location>
</feature>
<feature type="region of interest" description="Disordered" evidence="1">
    <location>
        <begin position="225"/>
        <end position="265"/>
    </location>
</feature>
<reference evidence="2 3" key="1">
    <citation type="submission" date="2017-03" db="EMBL/GenBank/DDBJ databases">
        <title>Genomes of endolithic fungi from Antarctica.</title>
        <authorList>
            <person name="Coleine C."/>
            <person name="Masonjones S."/>
            <person name="Stajich J.E."/>
        </authorList>
    </citation>
    <scope>NUCLEOTIDE SEQUENCE [LARGE SCALE GENOMIC DNA]</scope>
    <source>
        <strain evidence="2 3">CCFEE 6314</strain>
    </source>
</reference>
<feature type="compositionally biased region" description="Low complexity" evidence="1">
    <location>
        <begin position="38"/>
        <end position="49"/>
    </location>
</feature>
<feature type="compositionally biased region" description="Basic and acidic residues" evidence="1">
    <location>
        <begin position="327"/>
        <end position="338"/>
    </location>
</feature>
<dbReference type="AlphaFoldDB" id="A0A438MST6"/>
<dbReference type="EMBL" id="NAJM01000069">
    <property type="protein sequence ID" value="RVX66097.1"/>
    <property type="molecule type" value="Genomic_DNA"/>
</dbReference>
<feature type="compositionally biased region" description="Low complexity" evidence="1">
    <location>
        <begin position="238"/>
        <end position="252"/>
    </location>
</feature>
<gene>
    <name evidence="2" type="ORF">B0A52_10031</name>
</gene>
<feature type="compositionally biased region" description="Low complexity" evidence="1">
    <location>
        <begin position="551"/>
        <end position="570"/>
    </location>
</feature>
<evidence type="ECO:0000313" key="3">
    <source>
        <dbReference type="Proteomes" id="UP000288859"/>
    </source>
</evidence>
<proteinExistence type="predicted"/>
<evidence type="ECO:0000313" key="2">
    <source>
        <dbReference type="EMBL" id="RVX66097.1"/>
    </source>
</evidence>
<accession>A0A438MST6</accession>
<feature type="region of interest" description="Disordered" evidence="1">
    <location>
        <begin position="327"/>
        <end position="351"/>
    </location>
</feature>
<dbReference type="OrthoDB" id="5305306at2759"/>
<protein>
    <submittedName>
        <fullName evidence="2">Uncharacterized protein</fullName>
    </submittedName>
</protein>
<name>A0A438MST6_EXOME</name>
<sequence>MHPEHTESADTETASNPRPRAGGRGREHNHQNMISIESHSSSHQSSSQSPKPNATQPSPPQAPQGPRGSQALILAPGPSHTASITWKSPAVLQKEEYERAKQRMRHFAPEQLRPIAKPTFGPSEIFPRNASEYIKHKKDMMAMREAQLLQNAEHLKEKMKAWESIPPGLRMVRPAFGGKVFSDGLSPVLMQQTVWDGEGGTAEWPTMEEYQWHKDNRHSHTARALSGHFLPPPREPTQETATENATETTPEAHSLDRPVIKPNPFDEVQTPFSKGPAPDYYNSHNIILNTDPAFEEKGQGLVGAGLMSEVGQWKKPFVPDWQMPLAKADENDVNKPKEQTLSPRKQKKNNDIMRSQLRIVQAMHQPLQTNMGFGHRQAVHQGALPPPMYYPSHADIGPNMAHQGQKGEVLYPAHGMAQQGYPPMFPMAQGPHNGVYTNEGQYMYNGLPLMVAPNMANVLPPLVGPNMPNILPPTMPRAMESNIRRGGQPGMDRNMYNGVQPDMAPTLYNGVQPGTGPFMHNGVWYPNTGYMPPPSGGQGYQYQGAFNNYNPGTDQQQGPGQYPGAGPAWQ</sequence>
<comment type="caution">
    <text evidence="2">The sequence shown here is derived from an EMBL/GenBank/DDBJ whole genome shotgun (WGS) entry which is preliminary data.</text>
</comment>
<evidence type="ECO:0000256" key="1">
    <source>
        <dbReference type="SAM" id="MobiDB-lite"/>
    </source>
</evidence>
<organism evidence="2 3">
    <name type="scientific">Exophiala mesophila</name>
    <name type="common">Black yeast-like fungus</name>
    <dbReference type="NCBI Taxonomy" id="212818"/>
    <lineage>
        <taxon>Eukaryota</taxon>
        <taxon>Fungi</taxon>
        <taxon>Dikarya</taxon>
        <taxon>Ascomycota</taxon>
        <taxon>Pezizomycotina</taxon>
        <taxon>Eurotiomycetes</taxon>
        <taxon>Chaetothyriomycetidae</taxon>
        <taxon>Chaetothyriales</taxon>
        <taxon>Herpotrichiellaceae</taxon>
        <taxon>Exophiala</taxon>
    </lineage>
</organism>